<evidence type="ECO:0000256" key="2">
    <source>
        <dbReference type="ARBA" id="ARBA00022840"/>
    </source>
</evidence>
<dbReference type="AlphaFoldDB" id="A0A3L6RET2"/>
<dbReference type="EMBL" id="PQIB02000009">
    <property type="protein sequence ID" value="RLN01164.1"/>
    <property type="molecule type" value="Genomic_DNA"/>
</dbReference>
<dbReference type="Proteomes" id="UP000275267">
    <property type="component" value="Unassembled WGS sequence"/>
</dbReference>
<dbReference type="SUPFAM" id="SSF100920">
    <property type="entry name" value="Heat shock protein 70kD (HSP70), peptide-binding domain"/>
    <property type="match status" value="1"/>
</dbReference>
<proteinExistence type="predicted"/>
<dbReference type="GO" id="GO:0005524">
    <property type="term" value="F:ATP binding"/>
    <property type="evidence" value="ECO:0007669"/>
    <property type="project" value="UniProtKB-KW"/>
</dbReference>
<accession>A0A3L6RET2</accession>
<evidence type="ECO:0000313" key="5">
    <source>
        <dbReference type="Proteomes" id="UP000275267"/>
    </source>
</evidence>
<organism evidence="4 5">
    <name type="scientific">Panicum miliaceum</name>
    <name type="common">Proso millet</name>
    <name type="synonym">Broomcorn millet</name>
    <dbReference type="NCBI Taxonomy" id="4540"/>
    <lineage>
        <taxon>Eukaryota</taxon>
        <taxon>Viridiplantae</taxon>
        <taxon>Streptophyta</taxon>
        <taxon>Embryophyta</taxon>
        <taxon>Tracheophyta</taxon>
        <taxon>Spermatophyta</taxon>
        <taxon>Magnoliopsida</taxon>
        <taxon>Liliopsida</taxon>
        <taxon>Poales</taxon>
        <taxon>Poaceae</taxon>
        <taxon>PACMAD clade</taxon>
        <taxon>Panicoideae</taxon>
        <taxon>Panicodae</taxon>
        <taxon>Paniceae</taxon>
        <taxon>Panicinae</taxon>
        <taxon>Panicum</taxon>
        <taxon>Panicum sect. Panicum</taxon>
    </lineage>
</organism>
<sequence>MEEAVPAREKQRKIGKRQRNSWGGKVSLKGGTSRVPLVPWCQMHKELTCKCPVLQARDRKNVTSALSVNPDEAAAYGSAVQAAILSGEEVGDEKVQVQVRDVKPLPLGLGTGGGTVSMLIPRNTAIPAAEERAVTTCSDNWRGRSIVVEIGFSCGSQRDLETRDELC</sequence>
<reference evidence="5" key="1">
    <citation type="journal article" date="2019" name="Nat. Commun.">
        <title>The genome of broomcorn millet.</title>
        <authorList>
            <person name="Zou C."/>
            <person name="Miki D."/>
            <person name="Li D."/>
            <person name="Tang Q."/>
            <person name="Xiao L."/>
            <person name="Rajput S."/>
            <person name="Deng P."/>
            <person name="Jia W."/>
            <person name="Huang R."/>
            <person name="Zhang M."/>
            <person name="Sun Y."/>
            <person name="Hu J."/>
            <person name="Fu X."/>
            <person name="Schnable P.S."/>
            <person name="Li F."/>
            <person name="Zhang H."/>
            <person name="Feng B."/>
            <person name="Zhu X."/>
            <person name="Liu R."/>
            <person name="Schnable J.C."/>
            <person name="Zhu J.-K."/>
            <person name="Zhang H."/>
        </authorList>
    </citation>
    <scope>NUCLEOTIDE SEQUENCE [LARGE SCALE GENOMIC DNA]</scope>
</reference>
<dbReference type="InterPro" id="IPR013126">
    <property type="entry name" value="Hsp_70_fam"/>
</dbReference>
<dbReference type="Pfam" id="PF00012">
    <property type="entry name" value="HSP70"/>
    <property type="match status" value="1"/>
</dbReference>
<keyword evidence="4" id="KW-0346">Stress response</keyword>
<keyword evidence="5" id="KW-1185">Reference proteome</keyword>
<feature type="compositionally biased region" description="Basic residues" evidence="3">
    <location>
        <begin position="10"/>
        <end position="19"/>
    </location>
</feature>
<keyword evidence="2" id="KW-0067">ATP-binding</keyword>
<name>A0A3L6RET2_PANMI</name>
<comment type="caution">
    <text evidence="4">The sequence shown here is derived from an EMBL/GenBank/DDBJ whole genome shotgun (WGS) entry which is preliminary data.</text>
</comment>
<gene>
    <name evidence="4" type="ORF">C2845_PM06G08130</name>
</gene>
<dbReference type="GO" id="GO:0140662">
    <property type="term" value="F:ATP-dependent protein folding chaperone"/>
    <property type="evidence" value="ECO:0007669"/>
    <property type="project" value="InterPro"/>
</dbReference>
<evidence type="ECO:0000256" key="1">
    <source>
        <dbReference type="ARBA" id="ARBA00022741"/>
    </source>
</evidence>
<evidence type="ECO:0000313" key="4">
    <source>
        <dbReference type="EMBL" id="RLN01164.1"/>
    </source>
</evidence>
<dbReference type="PANTHER" id="PTHR19375">
    <property type="entry name" value="HEAT SHOCK PROTEIN 70KDA"/>
    <property type="match status" value="1"/>
</dbReference>
<dbReference type="Gene3D" id="2.60.34.10">
    <property type="entry name" value="Substrate Binding Domain Of DNAk, Chain A, domain 1"/>
    <property type="match status" value="1"/>
</dbReference>
<dbReference type="InterPro" id="IPR029047">
    <property type="entry name" value="HSP70_peptide-bd_sf"/>
</dbReference>
<dbReference type="STRING" id="4540.A0A3L6RET2"/>
<keyword evidence="1" id="KW-0547">Nucleotide-binding</keyword>
<protein>
    <submittedName>
        <fullName evidence="4">Heat shock protein 70</fullName>
    </submittedName>
</protein>
<feature type="region of interest" description="Disordered" evidence="3">
    <location>
        <begin position="1"/>
        <end position="28"/>
    </location>
</feature>
<evidence type="ECO:0000256" key="3">
    <source>
        <dbReference type="SAM" id="MobiDB-lite"/>
    </source>
</evidence>